<feature type="transmembrane region" description="Helical" evidence="11">
    <location>
        <begin position="985"/>
        <end position="1004"/>
    </location>
</feature>
<dbReference type="WBParaSite" id="L893_g10682.t1">
    <property type="protein sequence ID" value="L893_g10682.t1"/>
    <property type="gene ID" value="L893_g10682"/>
</dbReference>
<keyword evidence="8 11" id="KW-0472">Membrane</keyword>
<evidence type="ECO:0000256" key="4">
    <source>
        <dbReference type="ARBA" id="ARBA00022692"/>
    </source>
</evidence>
<keyword evidence="12" id="KW-1185">Reference proteome</keyword>
<dbReference type="PANTHER" id="PTHR10766">
    <property type="entry name" value="TRANSMEMBRANE 9 SUPERFAMILY PROTEIN"/>
    <property type="match status" value="1"/>
</dbReference>
<evidence type="ECO:0000256" key="9">
    <source>
        <dbReference type="ARBA" id="ARBA00039534"/>
    </source>
</evidence>
<keyword evidence="5" id="KW-0732">Signal</keyword>
<evidence type="ECO:0000256" key="3">
    <source>
        <dbReference type="ARBA" id="ARBA00005227"/>
    </source>
</evidence>
<keyword evidence="6 11" id="KW-1133">Transmembrane helix</keyword>
<feature type="transmembrane region" description="Helical" evidence="11">
    <location>
        <begin position="756"/>
        <end position="783"/>
    </location>
</feature>
<feature type="transmembrane region" description="Helical" evidence="11">
    <location>
        <begin position="916"/>
        <end position="939"/>
    </location>
</feature>
<evidence type="ECO:0000313" key="13">
    <source>
        <dbReference type="WBParaSite" id="L893_g10682.t1"/>
    </source>
</evidence>
<dbReference type="GO" id="GO:0005794">
    <property type="term" value="C:Golgi apparatus"/>
    <property type="evidence" value="ECO:0007669"/>
    <property type="project" value="UniProtKB-SubCell"/>
</dbReference>
<evidence type="ECO:0000256" key="11">
    <source>
        <dbReference type="SAM" id="Phobius"/>
    </source>
</evidence>
<reference evidence="13" key="1">
    <citation type="submission" date="2016-11" db="UniProtKB">
        <authorList>
            <consortium name="WormBaseParasite"/>
        </authorList>
    </citation>
    <scope>IDENTIFICATION</scope>
</reference>
<organism evidence="12 13">
    <name type="scientific">Steinernema glaseri</name>
    <dbReference type="NCBI Taxonomy" id="37863"/>
    <lineage>
        <taxon>Eukaryota</taxon>
        <taxon>Metazoa</taxon>
        <taxon>Ecdysozoa</taxon>
        <taxon>Nematoda</taxon>
        <taxon>Chromadorea</taxon>
        <taxon>Rhabditida</taxon>
        <taxon>Tylenchina</taxon>
        <taxon>Panagrolaimomorpha</taxon>
        <taxon>Strongyloidoidea</taxon>
        <taxon>Steinernematidae</taxon>
        <taxon>Steinernema</taxon>
    </lineage>
</organism>
<dbReference type="PANTHER" id="PTHR10766:SF55">
    <property type="entry name" value="TRANSMEMBRANE 9 SUPERFAMILY MEMBER 4"/>
    <property type="match status" value="1"/>
</dbReference>
<dbReference type="AlphaFoldDB" id="A0A1I7XXT3"/>
<feature type="transmembrane region" description="Helical" evidence="11">
    <location>
        <begin position="945"/>
        <end position="973"/>
    </location>
</feature>
<evidence type="ECO:0000256" key="8">
    <source>
        <dbReference type="ARBA" id="ARBA00023136"/>
    </source>
</evidence>
<evidence type="ECO:0000256" key="1">
    <source>
        <dbReference type="ARBA" id="ARBA00004141"/>
    </source>
</evidence>
<evidence type="ECO:0000313" key="12">
    <source>
        <dbReference type="Proteomes" id="UP000095287"/>
    </source>
</evidence>
<feature type="transmembrane region" description="Helical" evidence="11">
    <location>
        <begin position="789"/>
        <end position="808"/>
    </location>
</feature>
<feature type="transmembrane region" description="Helical" evidence="11">
    <location>
        <begin position="1016"/>
        <end position="1045"/>
    </location>
</feature>
<evidence type="ECO:0000256" key="2">
    <source>
        <dbReference type="ARBA" id="ARBA00004555"/>
    </source>
</evidence>
<comment type="similarity">
    <text evidence="3">Belongs to the nonaspanin (TM9SF) (TC 9.A.2) family.</text>
</comment>
<name>A0A1I7XXT3_9BILA</name>
<evidence type="ECO:0000256" key="5">
    <source>
        <dbReference type="ARBA" id="ARBA00022729"/>
    </source>
</evidence>
<feature type="region of interest" description="Disordered" evidence="10">
    <location>
        <begin position="336"/>
        <end position="355"/>
    </location>
</feature>
<accession>A0A1I7XXT3</accession>
<evidence type="ECO:0000256" key="7">
    <source>
        <dbReference type="ARBA" id="ARBA00023034"/>
    </source>
</evidence>
<proteinExistence type="inferred from homology"/>
<sequence length="1055" mass="120681">MDSVPMLFIESVSSLLSKDSTYRLKDCRSAVWQVGAERIWTLIKEMQIKVSVPPEDNPSLHRYAISTPTSSTFPVLQFSLDDLRKTKYARIEMAISPWHQNPGEASSVEGLNSLFAYANALNVENLTMYYSWRFDSLFQNFFPLTVNSIRITNCTFAKNSVFPEWLRKTLRSNSLQRLIIGWTTVEGELDAKDVEEDLLEQLLMYGRNLEIYAFNNHNFTNLDVVFLRKVLDMWVNLERPFPRGICYNFPHRFCEEVCAVRQKYFKDEKSLLHKSGSGMVTWGHCSMKIEFTPNWCRPQKKNAANYRSALDVPNRVLPTQVFQKIGALAQPADATSLDGDLSQHKTTRRRSAAGQSIPASILPRFDALRVIIMRGVAMWTGKFSDCFRADQVPVCADVGSLCSGVDRLESTSLFLWRLSQNIVKQMERASLGNPAMLPTRRPLLGALLLALCAFSFSHGFYVPGVAPVEFKMGDDIEVKAIKLTSTKTIIPYEYYMVPFCRPEGALHYKSENLGEVMRGDRIVNTPFKVQMKTDLACGKVCNEATFSKEDSSNVVRRIKEDYHVHLLVDNLPVATPYVIQETGEKFMEHGYRLGFVDGDKVYLNNHLDIVLKYHEPTPNQYRVVGFEVQPKSIKHGSSDGQCTVSENAPRLELLDGEENRVLWTYSITWEQSDVPWASRWDIYLKMTDVNIHWFSILNSLIVVLCLAGFLTVVIVRTVRRDIAQYNRDEEMEDTLEETGWKLVHGDVFRPPRHSMLLVNFVGTGIQLFGMVGITVFFAMLGMLSPASRGSLMSVGVFLFCFMGLISGYHSGRLYKTLRGQQPKRCAFQTALLFPSVILGTGFFMNFFLIGKHSSGAIPFTTMIALMFLWLGIDLPLVFLGFYFGYRKQPYAHPVRTNQIPRQVPDQPWHLRTVPCMFLAGILPFGAMFIELFFIFSAIWENQFYYLFGFLFMVCIILYVSCSQISILVTYFLLCAENYHWWWKSFAISGGSALYVMGYAVFYYMTKLEIIGFVPTLLYFTYSFLMALTFWILTGTIGFYAAYYFLTRIYSAVKID</sequence>
<feature type="transmembrane region" description="Helical" evidence="11">
    <location>
        <begin position="862"/>
        <end position="885"/>
    </location>
</feature>
<dbReference type="GO" id="GO:0016020">
    <property type="term" value="C:membrane"/>
    <property type="evidence" value="ECO:0007669"/>
    <property type="project" value="UniProtKB-SubCell"/>
</dbReference>
<comment type="subcellular location">
    <subcellularLocation>
        <location evidence="2">Golgi apparatus</location>
    </subcellularLocation>
    <subcellularLocation>
        <location evidence="1">Membrane</location>
        <topology evidence="1">Multi-pass membrane protein</topology>
    </subcellularLocation>
</comment>
<evidence type="ECO:0000256" key="6">
    <source>
        <dbReference type="ARBA" id="ARBA00022989"/>
    </source>
</evidence>
<dbReference type="GO" id="GO:0072657">
    <property type="term" value="P:protein localization to membrane"/>
    <property type="evidence" value="ECO:0007669"/>
    <property type="project" value="TreeGrafter"/>
</dbReference>
<keyword evidence="4 11" id="KW-0812">Transmembrane</keyword>
<feature type="transmembrane region" description="Helical" evidence="11">
    <location>
        <begin position="829"/>
        <end position="850"/>
    </location>
</feature>
<dbReference type="Pfam" id="PF02990">
    <property type="entry name" value="EMP70"/>
    <property type="match status" value="1"/>
</dbReference>
<evidence type="ECO:0000256" key="10">
    <source>
        <dbReference type="SAM" id="MobiDB-lite"/>
    </source>
</evidence>
<protein>
    <recommendedName>
        <fullName evidence="9">Transmembrane 9 superfamily member 4</fullName>
    </recommendedName>
</protein>
<dbReference type="InterPro" id="IPR004240">
    <property type="entry name" value="EMP70"/>
</dbReference>
<keyword evidence="7" id="KW-0333">Golgi apparatus</keyword>
<dbReference type="Proteomes" id="UP000095287">
    <property type="component" value="Unplaced"/>
</dbReference>
<feature type="transmembrane region" description="Helical" evidence="11">
    <location>
        <begin position="693"/>
        <end position="715"/>
    </location>
</feature>